<reference evidence="4 5" key="1">
    <citation type="submission" date="2017-09" db="EMBL/GenBank/DDBJ databases">
        <authorList>
            <person name="Ehlers B."/>
            <person name="Leendertz F.H."/>
        </authorList>
    </citation>
    <scope>NUCLEOTIDE SEQUENCE [LARGE SCALE GENOMIC DNA]</scope>
    <source>
        <strain evidence="4 5">CGMCC 1.12662</strain>
    </source>
</reference>
<accession>A0A285J9S1</accession>
<dbReference type="InterPro" id="IPR029045">
    <property type="entry name" value="ClpP/crotonase-like_dom_sf"/>
</dbReference>
<proteinExistence type="predicted"/>
<dbReference type="SUPFAM" id="SSF52096">
    <property type="entry name" value="ClpP/crotonase"/>
    <property type="match status" value="1"/>
</dbReference>
<name>A0A285J9S1_9RHOB</name>
<feature type="transmembrane region" description="Helical" evidence="2">
    <location>
        <begin position="12"/>
        <end position="30"/>
    </location>
</feature>
<keyword evidence="2" id="KW-0812">Transmembrane</keyword>
<dbReference type="AlphaFoldDB" id="A0A285J9S1"/>
<keyword evidence="2" id="KW-0472">Membrane</keyword>
<keyword evidence="6" id="KW-1185">Reference proteome</keyword>
<organism evidence="4 5">
    <name type="scientific">Pseudooceanicola antarcticus</name>
    <dbReference type="NCBI Taxonomy" id="1247613"/>
    <lineage>
        <taxon>Bacteria</taxon>
        <taxon>Pseudomonadati</taxon>
        <taxon>Pseudomonadota</taxon>
        <taxon>Alphaproteobacteria</taxon>
        <taxon>Rhodobacterales</taxon>
        <taxon>Paracoccaceae</taxon>
        <taxon>Pseudooceanicola</taxon>
    </lineage>
</organism>
<sequence>MSEPNEGTTLRRALMGVLGFQVLLALLLFLGDLGEGFSLPGRGGDAPGLEQPTAPGDQTRRFAPTRPAAPGVTPSGPMPERLVLTERAGAWHLSGAIAEGDGARVARQIAAREGEGAPQTLFLDSPGGSVHDALELGRAIRSAGLAVNMEAGAICLSACPYLLASGVTRAADPEAWVGVHQHYFGENTLLPAFTAVSDIQRGQGLVMRYLEEMGVDPRMMGPALMTPPDEIYMLTREEMLEFALLTEEPRT</sequence>
<evidence type="ECO:0000313" key="4">
    <source>
        <dbReference type="EMBL" id="SNY56962.1"/>
    </source>
</evidence>
<evidence type="ECO:0000313" key="6">
    <source>
        <dbReference type="Proteomes" id="UP000231702"/>
    </source>
</evidence>
<evidence type="ECO:0000313" key="3">
    <source>
        <dbReference type="EMBL" id="PJE30779.1"/>
    </source>
</evidence>
<feature type="region of interest" description="Disordered" evidence="1">
    <location>
        <begin position="41"/>
        <end position="79"/>
    </location>
</feature>
<dbReference type="OrthoDB" id="5936191at2"/>
<dbReference type="Proteomes" id="UP000231655">
    <property type="component" value="Unassembled WGS sequence"/>
</dbReference>
<dbReference type="EMBL" id="PGTD01000012">
    <property type="protein sequence ID" value="PJE30779.1"/>
    <property type="molecule type" value="Genomic_DNA"/>
</dbReference>
<gene>
    <name evidence="3" type="ORF">CVM39_04860</name>
    <name evidence="4" type="ORF">SAMN06297129_3302</name>
</gene>
<evidence type="ECO:0000313" key="5">
    <source>
        <dbReference type="Proteomes" id="UP000231655"/>
    </source>
</evidence>
<evidence type="ECO:0008006" key="7">
    <source>
        <dbReference type="Google" id="ProtNLM"/>
    </source>
</evidence>
<dbReference type="EMBL" id="OBEA01000007">
    <property type="protein sequence ID" value="SNY56962.1"/>
    <property type="molecule type" value="Genomic_DNA"/>
</dbReference>
<evidence type="ECO:0000256" key="2">
    <source>
        <dbReference type="SAM" id="Phobius"/>
    </source>
</evidence>
<evidence type="ECO:0000256" key="1">
    <source>
        <dbReference type="SAM" id="MobiDB-lite"/>
    </source>
</evidence>
<dbReference type="RefSeq" id="WP_097147007.1">
    <property type="nucleotide sequence ID" value="NZ_OBEA01000007.1"/>
</dbReference>
<protein>
    <recommendedName>
        <fullName evidence="7">Clp protease</fullName>
    </recommendedName>
</protein>
<dbReference type="Gene3D" id="3.90.226.10">
    <property type="entry name" value="2-enoyl-CoA Hydratase, Chain A, domain 1"/>
    <property type="match status" value="1"/>
</dbReference>
<keyword evidence="2" id="KW-1133">Transmembrane helix</keyword>
<dbReference type="Proteomes" id="UP000231702">
    <property type="component" value="Unassembled WGS sequence"/>
</dbReference>
<reference evidence="3 6" key="2">
    <citation type="journal article" date="2018" name="Int. J. Syst. Evol. Microbiol.">
        <title>Pseudooceanicola lipolyticus sp. nov., a marine alphaproteobacterium, reclassification of Oceanicola flagellatus as Pseudooceanicola flagellatus comb. nov. and emended description of the genus Pseudooceanicola.</title>
        <authorList>
            <person name="Huang M.-M."/>
            <person name="Guo L.-L."/>
            <person name="Wu Y.-H."/>
            <person name="Lai Q.-L."/>
            <person name="Shao Z.-Z."/>
            <person name="Wang C.-S."/>
            <person name="Wu M."/>
            <person name="Xu X.-W."/>
        </authorList>
    </citation>
    <scope>NUCLEOTIDE SEQUENCE [LARGE SCALE GENOMIC DNA]</scope>
    <source>
        <strain evidence="3 6">Ar-45</strain>
    </source>
</reference>